<dbReference type="GO" id="GO:0006631">
    <property type="term" value="P:fatty acid metabolic process"/>
    <property type="evidence" value="ECO:0007669"/>
    <property type="project" value="TreeGrafter"/>
</dbReference>
<dbReference type="SUPFAM" id="SSF47027">
    <property type="entry name" value="Acyl-CoA binding protein"/>
    <property type="match status" value="1"/>
</dbReference>
<dbReference type="OrthoDB" id="71307at2759"/>
<dbReference type="PANTHER" id="PTHR23310">
    <property type="entry name" value="ACYL-COA-BINDING PROTEIN, ACBP"/>
    <property type="match status" value="1"/>
</dbReference>
<dbReference type="EMBL" id="SRMA01027125">
    <property type="protein sequence ID" value="TRY59403.1"/>
    <property type="molecule type" value="Genomic_DNA"/>
</dbReference>
<evidence type="ECO:0000256" key="7">
    <source>
        <dbReference type="SAM" id="MobiDB-lite"/>
    </source>
</evidence>
<sequence length="339" mass="38250">MLEIEDHLKRFETAVGVIQSLPKNGSYRPSYETMLRFYGLYKQAVCGPCTVSRPGFWDPIGRYKWEAWKHQGDMSREMAMVAYVDEMKKVAQEVIDTMEINEKTASFFHYFEPLYHVIHDMPRPPGGLLLLPSENVMIEGSDSEVFSDTLEQLDTTKMISVVPGGNIGLLDVRCDTSGIQGNHSSPPSQVISGGVEGVEEKHDSTLRTNTKTQRKELTHGYWGGSSGYMPQHSLRQTGPLFSRACSGQEDQDISESGPNSVLDDRVQQQIIVALWQLREDMQSVMERLDVVEGLASANEEWWPFEVSAPTLLLFVVCPLVAQGLDFLLRWKKRKSHGYT</sequence>
<evidence type="ECO:0000256" key="6">
    <source>
        <dbReference type="ARBA" id="ARBA00023136"/>
    </source>
</evidence>
<dbReference type="InterPro" id="IPR035984">
    <property type="entry name" value="Acyl-CoA-binding_sf"/>
</dbReference>
<dbReference type="AlphaFoldDB" id="A0A553N1W8"/>
<dbReference type="PRINTS" id="PR00689">
    <property type="entry name" value="ACOABINDINGP"/>
</dbReference>
<keyword evidence="4" id="KW-0175">Coiled coil</keyword>
<dbReference type="InterPro" id="IPR014352">
    <property type="entry name" value="FERM/acyl-CoA-bd_prot_sf"/>
</dbReference>
<comment type="caution">
    <text evidence="9">The sequence shown here is derived from an EMBL/GenBank/DDBJ whole genome shotgun (WGS) entry which is preliminary data.</text>
</comment>
<evidence type="ECO:0000256" key="3">
    <source>
        <dbReference type="ARBA" id="ARBA00022989"/>
    </source>
</evidence>
<reference evidence="9 10" key="1">
    <citation type="journal article" date="2019" name="Sci. Data">
        <title>Hybrid genome assembly and annotation of Danionella translucida.</title>
        <authorList>
            <person name="Kadobianskyi M."/>
            <person name="Schulze L."/>
            <person name="Schuelke M."/>
            <person name="Judkewitz B."/>
        </authorList>
    </citation>
    <scope>NUCLEOTIDE SEQUENCE [LARGE SCALE GENOMIC DNA]</scope>
    <source>
        <strain evidence="9 10">Bolton</strain>
    </source>
</reference>
<dbReference type="Pfam" id="PF00887">
    <property type="entry name" value="ACBP"/>
    <property type="match status" value="1"/>
</dbReference>
<evidence type="ECO:0000256" key="1">
    <source>
        <dbReference type="ARBA" id="ARBA00004167"/>
    </source>
</evidence>
<evidence type="ECO:0000259" key="8">
    <source>
        <dbReference type="PROSITE" id="PS51228"/>
    </source>
</evidence>
<dbReference type="PANTHER" id="PTHR23310:SF53">
    <property type="entry name" value="ACYL-COA-BINDING DOMAIN-CONTAINING PROTEIN 4"/>
    <property type="match status" value="1"/>
</dbReference>
<accession>A0A553N1W8</accession>
<dbReference type="Gene3D" id="1.20.80.10">
    <property type="match status" value="1"/>
</dbReference>
<evidence type="ECO:0000256" key="4">
    <source>
        <dbReference type="ARBA" id="ARBA00023054"/>
    </source>
</evidence>
<gene>
    <name evidence="9" type="ORF">DNTS_004309</name>
</gene>
<evidence type="ECO:0000313" key="9">
    <source>
        <dbReference type="EMBL" id="TRY59402.1"/>
    </source>
</evidence>
<reference evidence="9" key="2">
    <citation type="submission" date="2019-04" db="EMBL/GenBank/DDBJ databases">
        <authorList>
            <person name="Kadobianskyi M."/>
            <person name="Schulze L."/>
            <person name="Schuelke M."/>
            <person name="Judkewitz B."/>
        </authorList>
    </citation>
    <scope>NUCLEOTIDE SEQUENCE</scope>
    <source>
        <strain evidence="9">Bolton</strain>
        <tissue evidence="9">Whole-body</tissue>
    </source>
</reference>
<keyword evidence="2" id="KW-0812">Transmembrane</keyword>
<dbReference type="STRING" id="623744.A0A553N1W8"/>
<protein>
    <recommendedName>
        <fullName evidence="8">ACB domain-containing protein</fullName>
    </recommendedName>
</protein>
<dbReference type="Proteomes" id="UP000316079">
    <property type="component" value="Unassembled WGS sequence"/>
</dbReference>
<dbReference type="EMBL" id="SRMA01027125">
    <property type="protein sequence ID" value="TRY59402.1"/>
    <property type="molecule type" value="Genomic_DNA"/>
</dbReference>
<keyword evidence="3" id="KW-1133">Transmembrane helix</keyword>
<dbReference type="PROSITE" id="PS51228">
    <property type="entry name" value="ACB_2"/>
    <property type="match status" value="1"/>
</dbReference>
<evidence type="ECO:0000256" key="5">
    <source>
        <dbReference type="ARBA" id="ARBA00023121"/>
    </source>
</evidence>
<dbReference type="EMBL" id="SRMA01027125">
    <property type="protein sequence ID" value="TRY59401.1"/>
    <property type="molecule type" value="Genomic_DNA"/>
</dbReference>
<dbReference type="FunFam" id="1.20.80.10:FF:000010">
    <property type="entry name" value="Acyl-CoA-binding domain-containing protein 5"/>
    <property type="match status" value="1"/>
</dbReference>
<proteinExistence type="predicted"/>
<keyword evidence="6" id="KW-0472">Membrane</keyword>
<keyword evidence="5" id="KW-0446">Lipid-binding</keyword>
<dbReference type="GO" id="GO:0016020">
    <property type="term" value="C:membrane"/>
    <property type="evidence" value="ECO:0007669"/>
    <property type="project" value="UniProtKB-SubCell"/>
</dbReference>
<name>A0A553N1W8_9TELE</name>
<evidence type="ECO:0000256" key="2">
    <source>
        <dbReference type="ARBA" id="ARBA00022692"/>
    </source>
</evidence>
<dbReference type="GO" id="GO:0000062">
    <property type="term" value="F:fatty-acyl-CoA binding"/>
    <property type="evidence" value="ECO:0007669"/>
    <property type="project" value="InterPro"/>
</dbReference>
<keyword evidence="10" id="KW-1185">Reference proteome</keyword>
<evidence type="ECO:0000313" key="10">
    <source>
        <dbReference type="Proteomes" id="UP000316079"/>
    </source>
</evidence>
<feature type="domain" description="ACB" evidence="8">
    <location>
        <begin position="7"/>
        <end position="96"/>
    </location>
</feature>
<dbReference type="InterPro" id="IPR000582">
    <property type="entry name" value="Acyl-CoA-binding_protein"/>
</dbReference>
<feature type="region of interest" description="Disordered" evidence="7">
    <location>
        <begin position="199"/>
        <end position="224"/>
    </location>
</feature>
<dbReference type="GO" id="GO:0005737">
    <property type="term" value="C:cytoplasm"/>
    <property type="evidence" value="ECO:0007669"/>
    <property type="project" value="TreeGrafter"/>
</dbReference>
<organism evidence="9 10">
    <name type="scientific">Danionella cerebrum</name>
    <dbReference type="NCBI Taxonomy" id="2873325"/>
    <lineage>
        <taxon>Eukaryota</taxon>
        <taxon>Metazoa</taxon>
        <taxon>Chordata</taxon>
        <taxon>Craniata</taxon>
        <taxon>Vertebrata</taxon>
        <taxon>Euteleostomi</taxon>
        <taxon>Actinopterygii</taxon>
        <taxon>Neopterygii</taxon>
        <taxon>Teleostei</taxon>
        <taxon>Ostariophysi</taxon>
        <taxon>Cypriniformes</taxon>
        <taxon>Danionidae</taxon>
        <taxon>Danioninae</taxon>
        <taxon>Danionella</taxon>
    </lineage>
</organism>
<comment type="subcellular location">
    <subcellularLocation>
        <location evidence="1">Membrane</location>
        <topology evidence="1">Single-pass membrane protein</topology>
    </subcellularLocation>
</comment>